<protein>
    <submittedName>
        <fullName evidence="1">DUF1177 domain-containing protein</fullName>
    </submittedName>
</protein>
<accession>A0AAU1UDB7</accession>
<organism evidence="1">
    <name type="scientific">Streptomyces sp. NBC_00119</name>
    <dbReference type="NCBI Taxonomy" id="2975659"/>
    <lineage>
        <taxon>Bacteria</taxon>
        <taxon>Bacillati</taxon>
        <taxon>Actinomycetota</taxon>
        <taxon>Actinomycetes</taxon>
        <taxon>Kitasatosporales</taxon>
        <taxon>Streptomycetaceae</taxon>
        <taxon>Streptomyces</taxon>
    </lineage>
</organism>
<sequence>MLKYVLDIVELLDDPNADGKRAVEYLDSVAGPQGSGAQVTTVTGERGSTDFVLVRIPGSTGRTSGGSARTLGVVGRLGGVGARPGMTGLVSDADGAAAALATAAKLLDMRRKGDVLPGDVIVATHICPDAPTAPHNPVPFMDSPVDIATMNRHEVTGEMEAVLSIDTTKGNRIINHKGLALSPTVKEGWVLRVSEALGELLAVVTGEPLVTYPVTTQDITPYGNGAHHINSILQPATATPAPVVGLAVTSAAAVPGCQTGASHETDIASAARFAVETAKAYGGGRLDFHDEAEFDNLLSRYGSLSHLQTLGRESRESRESS</sequence>
<dbReference type="EMBL" id="CP108195">
    <property type="protein sequence ID" value="WTS15436.1"/>
    <property type="molecule type" value="Genomic_DNA"/>
</dbReference>
<dbReference type="AlphaFoldDB" id="A0AAU1UDB7"/>
<proteinExistence type="predicted"/>
<dbReference type="Pfam" id="PF06675">
    <property type="entry name" value="DUF1177"/>
    <property type="match status" value="1"/>
</dbReference>
<gene>
    <name evidence="1" type="ORF">OHU69_33010</name>
</gene>
<name>A0AAU1UDB7_9ACTN</name>
<dbReference type="InterPro" id="IPR009561">
    <property type="entry name" value="DUF1177"/>
</dbReference>
<evidence type="ECO:0000313" key="1">
    <source>
        <dbReference type="EMBL" id="WTS15436.1"/>
    </source>
</evidence>
<reference evidence="1" key="1">
    <citation type="submission" date="2022-10" db="EMBL/GenBank/DDBJ databases">
        <title>The complete genomes of actinobacterial strains from the NBC collection.</title>
        <authorList>
            <person name="Joergensen T.S."/>
            <person name="Alvarez Arevalo M."/>
            <person name="Sterndorff E.B."/>
            <person name="Faurdal D."/>
            <person name="Vuksanovic O."/>
            <person name="Mourched A.-S."/>
            <person name="Charusanti P."/>
            <person name="Shaw S."/>
            <person name="Blin K."/>
            <person name="Weber T."/>
        </authorList>
    </citation>
    <scope>NUCLEOTIDE SEQUENCE</scope>
    <source>
        <strain evidence="1">NBC_00119</strain>
    </source>
</reference>